<evidence type="ECO:0000313" key="2">
    <source>
        <dbReference type="EMBL" id="GAA1996638.1"/>
    </source>
</evidence>
<keyword evidence="3" id="KW-1185">Reference proteome</keyword>
<dbReference type="PANTHER" id="PTHR11803:SF39">
    <property type="entry name" value="2-IMINOBUTANOATE_2-IMINOPROPANOATE DEAMINASE"/>
    <property type="match status" value="1"/>
</dbReference>
<evidence type="ECO:0000256" key="1">
    <source>
        <dbReference type="SAM" id="MobiDB-lite"/>
    </source>
</evidence>
<sequence>MVRIAASSDQSPPPAGPYSPSARIGQIVAAAGQGGFTAAGELLEGVGAQTRQALENIVANLAANGAGERDIISVRVFLTDPSQFKEMNEAYEGIFSEPYPARTTVYVGLPAGMLVEIDALAVVGQGDGS</sequence>
<comment type="caution">
    <text evidence="2">The sequence shown here is derived from an EMBL/GenBank/DDBJ whole genome shotgun (WGS) entry which is preliminary data.</text>
</comment>
<dbReference type="Proteomes" id="UP001499854">
    <property type="component" value="Unassembled WGS sequence"/>
</dbReference>
<dbReference type="Gene3D" id="3.30.1330.40">
    <property type="entry name" value="RutC-like"/>
    <property type="match status" value="1"/>
</dbReference>
<dbReference type="EMBL" id="BAAAQM010000058">
    <property type="protein sequence ID" value="GAA1996638.1"/>
    <property type="molecule type" value="Genomic_DNA"/>
</dbReference>
<protein>
    <submittedName>
        <fullName evidence="2">RidA family protein</fullName>
    </submittedName>
</protein>
<proteinExistence type="predicted"/>
<accession>A0ABN2T1H3</accession>
<gene>
    <name evidence="2" type="ORF">GCM10009838_72160</name>
</gene>
<dbReference type="PANTHER" id="PTHR11803">
    <property type="entry name" value="2-IMINOBUTANOATE/2-IMINOPROPANOATE DEAMINASE RIDA"/>
    <property type="match status" value="1"/>
</dbReference>
<evidence type="ECO:0000313" key="3">
    <source>
        <dbReference type="Proteomes" id="UP001499854"/>
    </source>
</evidence>
<dbReference type="CDD" id="cd00448">
    <property type="entry name" value="YjgF_YER057c_UK114_family"/>
    <property type="match status" value="1"/>
</dbReference>
<dbReference type="RefSeq" id="WP_344661668.1">
    <property type="nucleotide sequence ID" value="NZ_BAAAQM010000058.1"/>
</dbReference>
<organism evidence="2 3">
    <name type="scientific">Catenulispora subtropica</name>
    <dbReference type="NCBI Taxonomy" id="450798"/>
    <lineage>
        <taxon>Bacteria</taxon>
        <taxon>Bacillati</taxon>
        <taxon>Actinomycetota</taxon>
        <taxon>Actinomycetes</taxon>
        <taxon>Catenulisporales</taxon>
        <taxon>Catenulisporaceae</taxon>
        <taxon>Catenulispora</taxon>
    </lineage>
</organism>
<dbReference type="Pfam" id="PF01042">
    <property type="entry name" value="Ribonuc_L-PSP"/>
    <property type="match status" value="1"/>
</dbReference>
<dbReference type="InterPro" id="IPR006175">
    <property type="entry name" value="YjgF/YER057c/UK114"/>
</dbReference>
<dbReference type="InterPro" id="IPR035959">
    <property type="entry name" value="RutC-like_sf"/>
</dbReference>
<feature type="region of interest" description="Disordered" evidence="1">
    <location>
        <begin position="1"/>
        <end position="20"/>
    </location>
</feature>
<reference evidence="2 3" key="1">
    <citation type="journal article" date="2019" name="Int. J. Syst. Evol. Microbiol.">
        <title>The Global Catalogue of Microorganisms (GCM) 10K type strain sequencing project: providing services to taxonomists for standard genome sequencing and annotation.</title>
        <authorList>
            <consortium name="The Broad Institute Genomics Platform"/>
            <consortium name="The Broad Institute Genome Sequencing Center for Infectious Disease"/>
            <person name="Wu L."/>
            <person name="Ma J."/>
        </authorList>
    </citation>
    <scope>NUCLEOTIDE SEQUENCE [LARGE SCALE GENOMIC DNA]</scope>
    <source>
        <strain evidence="2 3">JCM 16013</strain>
    </source>
</reference>
<name>A0ABN2T1H3_9ACTN</name>
<dbReference type="SUPFAM" id="SSF55298">
    <property type="entry name" value="YjgF-like"/>
    <property type="match status" value="1"/>
</dbReference>